<reference evidence="2 3" key="1">
    <citation type="submission" date="2018-06" db="EMBL/GenBank/DDBJ databases">
        <authorList>
            <consortium name="Pathogen Informatics"/>
            <person name="Doyle S."/>
        </authorList>
    </citation>
    <scope>NUCLEOTIDE SEQUENCE [LARGE SCALE GENOMIC DNA]</scope>
    <source>
        <strain evidence="2 3">NCTC204</strain>
    </source>
</reference>
<name>A0A377ZMP9_KLEPN</name>
<sequence>MDKYNERREDDVLNGEEFDSFSQEMTDIIYDIKTEMGTYAEMGIDIEEKAFYDILAHMRDKYQFTYEDDKMLALAKEMKAVVDNTSKYPDWSKRDDIKAKLKVELILLLHKHKFPPVANDDVYMGVLAQAENFKQHHINTLH</sequence>
<feature type="domain" description="Type I restriction enzyme HindI endonuclease subunit-like C-terminal" evidence="1">
    <location>
        <begin position="1"/>
        <end position="135"/>
    </location>
</feature>
<proteinExistence type="predicted"/>
<evidence type="ECO:0000313" key="3">
    <source>
        <dbReference type="Proteomes" id="UP000255192"/>
    </source>
</evidence>
<dbReference type="EMBL" id="UGMD01000002">
    <property type="protein sequence ID" value="STU76233.1"/>
    <property type="molecule type" value="Genomic_DNA"/>
</dbReference>
<dbReference type="REBASE" id="380222">
    <property type="entry name" value="Kpn204ORF1059P"/>
</dbReference>
<accession>A0A377ZMP9</accession>
<dbReference type="Pfam" id="PF11867">
    <property type="entry name" value="T1RH-like_C"/>
    <property type="match status" value="1"/>
</dbReference>
<dbReference type="AlphaFoldDB" id="A0A377ZMP9"/>
<dbReference type="InterPro" id="IPR021810">
    <property type="entry name" value="T1RH-like_C"/>
</dbReference>
<protein>
    <submittedName>
        <fullName evidence="2">Type I site-specific deoxyribonuclease, HsdR family</fullName>
    </submittedName>
</protein>
<dbReference type="Proteomes" id="UP000255192">
    <property type="component" value="Unassembled WGS sequence"/>
</dbReference>
<organism evidence="2 3">
    <name type="scientific">Klebsiella pneumoniae</name>
    <dbReference type="NCBI Taxonomy" id="573"/>
    <lineage>
        <taxon>Bacteria</taxon>
        <taxon>Pseudomonadati</taxon>
        <taxon>Pseudomonadota</taxon>
        <taxon>Gammaproteobacteria</taxon>
        <taxon>Enterobacterales</taxon>
        <taxon>Enterobacteriaceae</taxon>
        <taxon>Klebsiella/Raoultella group</taxon>
        <taxon>Klebsiella</taxon>
        <taxon>Klebsiella pneumoniae complex</taxon>
    </lineage>
</organism>
<evidence type="ECO:0000313" key="2">
    <source>
        <dbReference type="EMBL" id="STU76233.1"/>
    </source>
</evidence>
<gene>
    <name evidence="2" type="ORF">NCTC204_01066</name>
</gene>
<evidence type="ECO:0000259" key="1">
    <source>
        <dbReference type="Pfam" id="PF11867"/>
    </source>
</evidence>